<organism evidence="1 2">
    <name type="scientific">Vibrio palustris</name>
    <dbReference type="NCBI Taxonomy" id="1918946"/>
    <lineage>
        <taxon>Bacteria</taxon>
        <taxon>Pseudomonadati</taxon>
        <taxon>Pseudomonadota</taxon>
        <taxon>Gammaproteobacteria</taxon>
        <taxon>Vibrionales</taxon>
        <taxon>Vibrionaceae</taxon>
        <taxon>Vibrio</taxon>
    </lineage>
</organism>
<proteinExistence type="predicted"/>
<dbReference type="Proteomes" id="UP000189475">
    <property type="component" value="Unassembled WGS sequence"/>
</dbReference>
<evidence type="ECO:0000313" key="1">
    <source>
        <dbReference type="EMBL" id="SJL84519.1"/>
    </source>
</evidence>
<accession>A0A1R4B6H5</accession>
<name>A0A1R4B6H5_9VIBR</name>
<evidence type="ECO:0000313" key="2">
    <source>
        <dbReference type="Proteomes" id="UP000189475"/>
    </source>
</evidence>
<protein>
    <submittedName>
        <fullName evidence="1">Uncharacterized protein</fullName>
    </submittedName>
</protein>
<reference evidence="1 2" key="1">
    <citation type="submission" date="2017-02" db="EMBL/GenBank/DDBJ databases">
        <authorList>
            <person name="Peterson S.W."/>
        </authorList>
    </citation>
    <scope>NUCLEOTIDE SEQUENCE [LARGE SCALE GENOMIC DNA]</scope>
    <source>
        <strain evidence="1 2">CECT 9027</strain>
    </source>
</reference>
<dbReference type="EMBL" id="FUFT01000005">
    <property type="protein sequence ID" value="SJL84519.1"/>
    <property type="molecule type" value="Genomic_DNA"/>
</dbReference>
<keyword evidence="2" id="KW-1185">Reference proteome</keyword>
<dbReference type="AlphaFoldDB" id="A0A1R4B6H5"/>
<gene>
    <name evidence="1" type="ORF">VPAL9027_02508</name>
</gene>
<dbReference type="STRING" id="1918946.VPAL9027_02508"/>
<sequence length="243" mass="28492">MSNFQVMPHFNLLSETKRLIRSSSKDAAKLRRLAWRKVSMNIEYFEKFELELELGLKKTAAASVKQFVNSFENDDEIKSWVWNYLPNLEKNRHSCIRYEIFIDLVYPLLKKGFESKDYNSTLWLGKLIQNVYQTKGIFEELGSNVEMDFFRICYEIDPNVEEGKELLLQSILNWLSHCVHEWPSGILYGMNGASIEQCQDIRSEANFAKLLASKERELSFINDFLVKLTEYELRLNKASKSDS</sequence>